<keyword evidence="3" id="KW-0884">PQQ biosynthesis</keyword>
<dbReference type="InterPro" id="IPR022479">
    <property type="entry name" value="PqqD_bac"/>
</dbReference>
<dbReference type="eggNOG" id="ENOG50339II">
    <property type="taxonomic scope" value="Bacteria"/>
</dbReference>
<sequence>MITAESVPQLGRGVRLSFDHVRETHVLLFPEGVLVPNTTAAAVLELCDGVRSVSEITAALSQRYSGVVAQDVLSVLSRLGERRVVAWT</sequence>
<evidence type="ECO:0000256" key="1">
    <source>
        <dbReference type="ARBA" id="ARBA00004886"/>
    </source>
</evidence>
<evidence type="ECO:0000313" key="4">
    <source>
        <dbReference type="EMBL" id="KDN23263.1"/>
    </source>
</evidence>
<dbReference type="OrthoDB" id="7995890at2"/>
<dbReference type="InterPro" id="IPR041881">
    <property type="entry name" value="PqqD_sf"/>
</dbReference>
<dbReference type="STRING" id="287986.DV20_05975"/>
<comment type="caution">
    <text evidence="4">The sequence shown here is derived from an EMBL/GenBank/DDBJ whole genome shotgun (WGS) entry which is preliminary data.</text>
</comment>
<reference evidence="4 5" key="1">
    <citation type="submission" date="2014-05" db="EMBL/GenBank/DDBJ databases">
        <title>Draft genome sequence of Amycolatopsis rifamycinica DSM 46095.</title>
        <authorList>
            <person name="Lal R."/>
            <person name="Saxena A."/>
            <person name="Kumari R."/>
            <person name="Mukherjee U."/>
            <person name="Singh P."/>
            <person name="Sangwan N."/>
            <person name="Mahato N.K."/>
        </authorList>
    </citation>
    <scope>NUCLEOTIDE SEQUENCE [LARGE SCALE GENOMIC DNA]</scope>
    <source>
        <strain evidence="4 5">DSM 46095</strain>
    </source>
</reference>
<organism evidence="4 5">
    <name type="scientific">Amycolatopsis rifamycinica</name>
    <dbReference type="NCBI Taxonomy" id="287986"/>
    <lineage>
        <taxon>Bacteria</taxon>
        <taxon>Bacillati</taxon>
        <taxon>Actinomycetota</taxon>
        <taxon>Actinomycetes</taxon>
        <taxon>Pseudonocardiales</taxon>
        <taxon>Pseudonocardiaceae</taxon>
        <taxon>Amycolatopsis</taxon>
    </lineage>
</organism>
<dbReference type="AlphaFoldDB" id="A0A066UGD1"/>
<dbReference type="Pfam" id="PF05402">
    <property type="entry name" value="PqqD"/>
    <property type="match status" value="1"/>
</dbReference>
<dbReference type="NCBIfam" id="TIGR03859">
    <property type="entry name" value="PQQ_PqqD"/>
    <property type="match status" value="1"/>
</dbReference>
<gene>
    <name evidence="4" type="ORF">DV20_05975</name>
</gene>
<name>A0A066UGD1_9PSEU</name>
<proteinExistence type="predicted"/>
<dbReference type="UniPathway" id="UPA00539"/>
<comment type="pathway">
    <text evidence="1">Cofactor biosynthesis; pyrroloquinoline quinone biosynthesis.</text>
</comment>
<dbReference type="Gene3D" id="1.10.10.1150">
    <property type="entry name" value="Coenzyme PQQ synthesis protein D (PqqD)"/>
    <property type="match status" value="1"/>
</dbReference>
<evidence type="ECO:0000256" key="2">
    <source>
        <dbReference type="ARBA" id="ARBA00011741"/>
    </source>
</evidence>
<dbReference type="GO" id="GO:0018189">
    <property type="term" value="P:pyrroloquinoline quinone biosynthetic process"/>
    <property type="evidence" value="ECO:0007669"/>
    <property type="project" value="UniProtKB-UniPathway"/>
</dbReference>
<accession>A0A066UGD1</accession>
<comment type="subunit">
    <text evidence="2">Monomer. Interacts with PqqE.</text>
</comment>
<dbReference type="Proteomes" id="UP000027345">
    <property type="component" value="Unassembled WGS sequence"/>
</dbReference>
<evidence type="ECO:0000313" key="5">
    <source>
        <dbReference type="Proteomes" id="UP000027345"/>
    </source>
</evidence>
<evidence type="ECO:0000256" key="3">
    <source>
        <dbReference type="ARBA" id="ARBA00022905"/>
    </source>
</evidence>
<dbReference type="EMBL" id="JMQI01000011">
    <property type="protein sequence ID" value="KDN23263.1"/>
    <property type="molecule type" value="Genomic_DNA"/>
</dbReference>
<keyword evidence="5" id="KW-1185">Reference proteome</keyword>
<protein>
    <submittedName>
        <fullName evidence="4">Pyrroloquinoline quinone biosynthesis protein PqqD</fullName>
    </submittedName>
</protein>
<dbReference type="GO" id="GO:0048038">
    <property type="term" value="F:quinone binding"/>
    <property type="evidence" value="ECO:0007669"/>
    <property type="project" value="InterPro"/>
</dbReference>
<dbReference type="InterPro" id="IPR008792">
    <property type="entry name" value="PQQD"/>
</dbReference>
<dbReference type="RefSeq" id="WP_043776990.1">
    <property type="nucleotide sequence ID" value="NZ_JMQI01000011.1"/>
</dbReference>